<organism evidence="2 3">
    <name type="scientific">Kribbella solani</name>
    <dbReference type="NCBI Taxonomy" id="236067"/>
    <lineage>
        <taxon>Bacteria</taxon>
        <taxon>Bacillati</taxon>
        <taxon>Actinomycetota</taxon>
        <taxon>Actinomycetes</taxon>
        <taxon>Propionibacteriales</taxon>
        <taxon>Kribbellaceae</taxon>
        <taxon>Kribbella</taxon>
    </lineage>
</organism>
<keyword evidence="1" id="KW-1277">Toxin-antitoxin system</keyword>
<gene>
    <name evidence="2" type="ORF">HDA44_007429</name>
</gene>
<sequence length="91" mass="10048">MTEGSAGGARYEVIWDERALDQAAGFLKDDPDGLAELFQAVDQLAVEPRPADTVAYGTPDRRRLRSGRYRVLYNVDDNRVTVVVIHAGRTG</sequence>
<dbReference type="InterPro" id="IPR035093">
    <property type="entry name" value="RelE/ParE_toxin_dom_sf"/>
</dbReference>
<evidence type="ECO:0000313" key="3">
    <source>
        <dbReference type="Proteomes" id="UP000558997"/>
    </source>
</evidence>
<dbReference type="Pfam" id="PF05016">
    <property type="entry name" value="ParE_toxin"/>
    <property type="match status" value="1"/>
</dbReference>
<name>A0A841DXV1_9ACTN</name>
<evidence type="ECO:0000256" key="1">
    <source>
        <dbReference type="ARBA" id="ARBA00022649"/>
    </source>
</evidence>
<dbReference type="AlphaFoldDB" id="A0A841DXV1"/>
<dbReference type="RefSeq" id="WP_184845119.1">
    <property type="nucleotide sequence ID" value="NZ_BAAAVN010000031.1"/>
</dbReference>
<dbReference type="InterPro" id="IPR007712">
    <property type="entry name" value="RelE/ParE_toxin"/>
</dbReference>
<keyword evidence="3" id="KW-1185">Reference proteome</keyword>
<protein>
    <submittedName>
        <fullName evidence="2">mRNA interferase RelE/StbE</fullName>
    </submittedName>
</protein>
<evidence type="ECO:0000313" key="2">
    <source>
        <dbReference type="EMBL" id="MBB5984014.1"/>
    </source>
</evidence>
<dbReference type="SUPFAM" id="SSF143011">
    <property type="entry name" value="RelE-like"/>
    <property type="match status" value="1"/>
</dbReference>
<dbReference type="Proteomes" id="UP000558997">
    <property type="component" value="Unassembled WGS sequence"/>
</dbReference>
<comment type="caution">
    <text evidence="2">The sequence shown here is derived from an EMBL/GenBank/DDBJ whole genome shotgun (WGS) entry which is preliminary data.</text>
</comment>
<reference evidence="2 3" key="1">
    <citation type="submission" date="2020-08" db="EMBL/GenBank/DDBJ databases">
        <title>Sequencing the genomes of 1000 actinobacteria strains.</title>
        <authorList>
            <person name="Klenk H.-P."/>
        </authorList>
    </citation>
    <scope>NUCLEOTIDE SEQUENCE [LARGE SCALE GENOMIC DNA]</scope>
    <source>
        <strain evidence="2 3">DSM 17294</strain>
    </source>
</reference>
<dbReference type="Gene3D" id="3.30.2310.20">
    <property type="entry name" value="RelE-like"/>
    <property type="match status" value="1"/>
</dbReference>
<proteinExistence type="predicted"/>
<dbReference type="EMBL" id="JACHNF010000002">
    <property type="protein sequence ID" value="MBB5984014.1"/>
    <property type="molecule type" value="Genomic_DNA"/>
</dbReference>
<accession>A0A841DXV1</accession>